<dbReference type="InterPro" id="IPR019922">
    <property type="entry name" value="Lucif-like_OxRdatse_MSMEG_4141"/>
</dbReference>
<keyword evidence="3" id="KW-1185">Reference proteome</keyword>
<dbReference type="InterPro" id="IPR036661">
    <property type="entry name" value="Luciferase-like_sf"/>
</dbReference>
<feature type="domain" description="Luciferase-like" evidence="1">
    <location>
        <begin position="21"/>
        <end position="259"/>
    </location>
</feature>
<evidence type="ECO:0000259" key="1">
    <source>
        <dbReference type="Pfam" id="PF00296"/>
    </source>
</evidence>
<reference evidence="2 3" key="1">
    <citation type="submission" date="2022-06" db="EMBL/GenBank/DDBJ databases">
        <title>Draft genome sequence of type strain Streptomyces rubrisoli DSM 42083.</title>
        <authorList>
            <person name="Duangmal K."/>
            <person name="Klaysubun C."/>
        </authorList>
    </citation>
    <scope>NUCLEOTIDE SEQUENCE [LARGE SCALE GENOMIC DNA]</scope>
    <source>
        <strain evidence="2 3">DSM 42083</strain>
    </source>
</reference>
<evidence type="ECO:0000313" key="2">
    <source>
        <dbReference type="EMBL" id="MCQ4043032.1"/>
    </source>
</evidence>
<dbReference type="Pfam" id="PF00296">
    <property type="entry name" value="Bac_luciferase"/>
    <property type="match status" value="1"/>
</dbReference>
<evidence type="ECO:0000313" key="3">
    <source>
        <dbReference type="Proteomes" id="UP001206206"/>
    </source>
</evidence>
<sequence>MSTALGRYGIWSGALRAEGNADNGEVIEAVRELEELGYGALWIGGSSDVSHAAPLVEATSSIVLATGILSIWQHDPADVAARHTALTAAHPGRFLLGLGASHAQLAAAYQRPYSTMVSYLDALDAAERPVPASERVLAALGPKMLKLAADRAVGAHPYLVTAEHTAEARATLGETALLAPELKVILETDPQRARTIARDYLARFLALPNYTNNFLRLGFTEDDFAGGGSDRLVDAVFAWGDAERVRARTDEFLAAGADHLALQVVESSDAKGLPREGYRHLAEVLRIKGRQALATYPQT</sequence>
<dbReference type="Gene3D" id="3.20.20.30">
    <property type="entry name" value="Luciferase-like domain"/>
    <property type="match status" value="1"/>
</dbReference>
<dbReference type="Proteomes" id="UP001206206">
    <property type="component" value="Unassembled WGS sequence"/>
</dbReference>
<dbReference type="InterPro" id="IPR011251">
    <property type="entry name" value="Luciferase-like_dom"/>
</dbReference>
<dbReference type="EMBL" id="JANFNH010000011">
    <property type="protein sequence ID" value="MCQ4043032.1"/>
    <property type="molecule type" value="Genomic_DNA"/>
</dbReference>
<dbReference type="InterPro" id="IPR050766">
    <property type="entry name" value="Bact_Lucif_Oxidored"/>
</dbReference>
<dbReference type="SUPFAM" id="SSF51679">
    <property type="entry name" value="Bacterial luciferase-like"/>
    <property type="match status" value="1"/>
</dbReference>
<accession>A0ABT1PCD1</accession>
<protein>
    <submittedName>
        <fullName evidence="2">LLM class F420-dependent oxidoreductase</fullName>
    </submittedName>
</protein>
<gene>
    <name evidence="2" type="ORF">NON19_13565</name>
</gene>
<dbReference type="NCBIfam" id="TIGR03620">
    <property type="entry name" value="F420_MSMEG_4141"/>
    <property type="match status" value="1"/>
</dbReference>
<dbReference type="PANTHER" id="PTHR30137">
    <property type="entry name" value="LUCIFERASE-LIKE MONOOXYGENASE"/>
    <property type="match status" value="1"/>
</dbReference>
<comment type="caution">
    <text evidence="2">The sequence shown here is derived from an EMBL/GenBank/DDBJ whole genome shotgun (WGS) entry which is preliminary data.</text>
</comment>
<organism evidence="2 3">
    <name type="scientific">Streptantibioticus rubrisoli</name>
    <dbReference type="NCBI Taxonomy" id="1387313"/>
    <lineage>
        <taxon>Bacteria</taxon>
        <taxon>Bacillati</taxon>
        <taxon>Actinomycetota</taxon>
        <taxon>Actinomycetes</taxon>
        <taxon>Kitasatosporales</taxon>
        <taxon>Streptomycetaceae</taxon>
        <taxon>Streptantibioticus</taxon>
    </lineage>
</organism>
<proteinExistence type="predicted"/>
<name>A0ABT1PCD1_9ACTN</name>
<dbReference type="RefSeq" id="WP_255927764.1">
    <property type="nucleotide sequence ID" value="NZ_JANFNH010000011.1"/>
</dbReference>
<dbReference type="PANTHER" id="PTHR30137:SF18">
    <property type="entry name" value="CONSERVED PROTEIN"/>
    <property type="match status" value="1"/>
</dbReference>